<dbReference type="GO" id="GO:0008684">
    <property type="term" value="F:2-oxopent-4-enoate hydratase activity"/>
    <property type="evidence" value="ECO:0007669"/>
    <property type="project" value="TreeGrafter"/>
</dbReference>
<proteinExistence type="predicted"/>
<dbReference type="GO" id="GO:0005737">
    <property type="term" value="C:cytoplasm"/>
    <property type="evidence" value="ECO:0007669"/>
    <property type="project" value="TreeGrafter"/>
</dbReference>
<dbReference type="PANTHER" id="PTHR30143">
    <property type="entry name" value="ACID HYDRATASE"/>
    <property type="match status" value="1"/>
</dbReference>
<name>A0A1T5AIZ6_9SPHN</name>
<dbReference type="InterPro" id="IPR011234">
    <property type="entry name" value="Fumarylacetoacetase-like_C"/>
</dbReference>
<feature type="domain" description="Fumarylacetoacetase-like C-terminal" evidence="2">
    <location>
        <begin position="82"/>
        <end position="256"/>
    </location>
</feature>
<dbReference type="STRING" id="439228.SAMN06295920_10225"/>
<dbReference type="EMBL" id="FUYM01000002">
    <property type="protein sequence ID" value="SKB34981.1"/>
    <property type="molecule type" value="Genomic_DNA"/>
</dbReference>
<dbReference type="InterPro" id="IPR050772">
    <property type="entry name" value="Hydratase-Decarb/MhpD_sf"/>
</dbReference>
<dbReference type="RefSeq" id="WP_079646741.1">
    <property type="nucleotide sequence ID" value="NZ_FUYM01000002.1"/>
</dbReference>
<organism evidence="3 4">
    <name type="scientific">Rhizorhabdus histidinilytica</name>
    <dbReference type="NCBI Taxonomy" id="439228"/>
    <lineage>
        <taxon>Bacteria</taxon>
        <taxon>Pseudomonadati</taxon>
        <taxon>Pseudomonadota</taxon>
        <taxon>Alphaproteobacteria</taxon>
        <taxon>Sphingomonadales</taxon>
        <taxon>Sphingomonadaceae</taxon>
        <taxon>Rhizorhabdus</taxon>
    </lineage>
</organism>
<dbReference type="Pfam" id="PF01557">
    <property type="entry name" value="FAA_hydrolase"/>
    <property type="match status" value="1"/>
</dbReference>
<keyword evidence="4" id="KW-1185">Reference proteome</keyword>
<dbReference type="Proteomes" id="UP000189818">
    <property type="component" value="Unassembled WGS sequence"/>
</dbReference>
<accession>A0A1T5AIZ6</accession>
<gene>
    <name evidence="3" type="ORF">SAMN06295920_10225</name>
</gene>
<sequence length="263" mass="27096">MNAPVEQVAALLRDAAASGRPCPPVRDRIADADIATAYAIQKRNVEIATASGGRIVGRKIGLTSPAVQKQLGVDQPDFGTLLAAMAIPDGAEIPAGMVLQPRVEAEIAFVLDRDVTETGLTVADIVRSIAFALPAIEVVGSRIADWDIGILDTIADNASAGAFVLGGSPRPLRDLDLRCCGMRLDHRGEPVSTGAGAACLGNPLNAVLWLAETMARQGEGLRAGDVVLSGALGPMVAATPGEVYEARISGLGSVRAVFGEARA</sequence>
<reference evidence="4" key="1">
    <citation type="submission" date="2017-02" db="EMBL/GenBank/DDBJ databases">
        <authorList>
            <person name="Varghese N."/>
            <person name="Submissions S."/>
        </authorList>
    </citation>
    <scope>NUCLEOTIDE SEQUENCE [LARGE SCALE GENOMIC DNA]</scope>
    <source>
        <strain evidence="4">UM2</strain>
    </source>
</reference>
<evidence type="ECO:0000256" key="1">
    <source>
        <dbReference type="ARBA" id="ARBA00023239"/>
    </source>
</evidence>
<evidence type="ECO:0000313" key="4">
    <source>
        <dbReference type="Proteomes" id="UP000189818"/>
    </source>
</evidence>
<evidence type="ECO:0000313" key="3">
    <source>
        <dbReference type="EMBL" id="SKB34981.1"/>
    </source>
</evidence>
<evidence type="ECO:0000259" key="2">
    <source>
        <dbReference type="Pfam" id="PF01557"/>
    </source>
</evidence>
<protein>
    <submittedName>
        <fullName evidence="3">2-keto-4-pentenoate hydratase</fullName>
    </submittedName>
</protein>
<dbReference type="Gene3D" id="3.90.850.10">
    <property type="entry name" value="Fumarylacetoacetase-like, C-terminal domain"/>
    <property type="match status" value="1"/>
</dbReference>
<dbReference type="PANTHER" id="PTHR30143:SF0">
    <property type="entry name" value="2-KETO-4-PENTENOATE HYDRATASE"/>
    <property type="match status" value="1"/>
</dbReference>
<keyword evidence="1" id="KW-0456">Lyase</keyword>
<dbReference type="InterPro" id="IPR036663">
    <property type="entry name" value="Fumarylacetoacetase_C_sf"/>
</dbReference>
<dbReference type="OrthoDB" id="9792137at2"/>
<dbReference type="SUPFAM" id="SSF56529">
    <property type="entry name" value="FAH"/>
    <property type="match status" value="1"/>
</dbReference>
<dbReference type="AlphaFoldDB" id="A0A1T5AIZ6"/>